<dbReference type="Proteomes" id="UP000236546">
    <property type="component" value="Unassembled WGS sequence"/>
</dbReference>
<organism evidence="1 2">
    <name type="scientific">Trichoderma gamsii</name>
    <dbReference type="NCBI Taxonomy" id="398673"/>
    <lineage>
        <taxon>Eukaryota</taxon>
        <taxon>Fungi</taxon>
        <taxon>Dikarya</taxon>
        <taxon>Ascomycota</taxon>
        <taxon>Pezizomycotina</taxon>
        <taxon>Sordariomycetes</taxon>
        <taxon>Hypocreomycetidae</taxon>
        <taxon>Hypocreales</taxon>
        <taxon>Hypocreaceae</taxon>
        <taxon>Trichoderma</taxon>
    </lineage>
</organism>
<proteinExistence type="predicted"/>
<name>A0A2K0TDD8_9HYPO</name>
<comment type="caution">
    <text evidence="1">The sequence shown here is derived from an EMBL/GenBank/DDBJ whole genome shotgun (WGS) entry which is preliminary data.</text>
</comment>
<evidence type="ECO:0000313" key="1">
    <source>
        <dbReference type="EMBL" id="PNP43543.1"/>
    </source>
</evidence>
<sequence>MTTQLPQARESATSLATDIEPPVLWVDMGFDMGYVG</sequence>
<protein>
    <submittedName>
        <fullName evidence="1">Uncharacterized protein</fullName>
    </submittedName>
</protein>
<accession>A0A2K0TDD8</accession>
<evidence type="ECO:0000313" key="2">
    <source>
        <dbReference type="Proteomes" id="UP000236546"/>
    </source>
</evidence>
<reference evidence="1 2" key="1">
    <citation type="submission" date="2017-02" db="EMBL/GenBank/DDBJ databases">
        <title>Genomes of Trichoderma spp. with biocontrol activity.</title>
        <authorList>
            <person name="Gardiner D."/>
            <person name="Kazan K."/>
            <person name="Vos C."/>
            <person name="Harvey P."/>
        </authorList>
    </citation>
    <scope>NUCLEOTIDE SEQUENCE [LARGE SCALE GENOMIC DNA]</scope>
    <source>
        <strain evidence="1 2">A5MH</strain>
    </source>
</reference>
<dbReference type="EMBL" id="MTYH01000037">
    <property type="protein sequence ID" value="PNP43543.1"/>
    <property type="molecule type" value="Genomic_DNA"/>
</dbReference>
<gene>
    <name evidence="1" type="ORF">TGAMA5MH_04515</name>
</gene>
<dbReference type="AlphaFoldDB" id="A0A2K0TDD8"/>